<dbReference type="EMBL" id="CP102480">
    <property type="protein sequence ID" value="UUX48751.1"/>
    <property type="molecule type" value="Genomic_DNA"/>
</dbReference>
<reference evidence="2" key="1">
    <citation type="submission" date="2022-08" db="EMBL/GenBank/DDBJ databases">
        <title>Nisaea acidiphila sp. nov., isolated from a marine algal debris and emended description of the genus Nisaea Urios et al. 2008.</title>
        <authorList>
            <person name="Kwon K."/>
        </authorList>
    </citation>
    <scope>NUCLEOTIDE SEQUENCE</scope>
    <source>
        <strain evidence="2">MEBiC11861</strain>
    </source>
</reference>
<evidence type="ECO:0000313" key="3">
    <source>
        <dbReference type="Proteomes" id="UP001060336"/>
    </source>
</evidence>
<dbReference type="AlphaFoldDB" id="A0A9J7ANI5"/>
<evidence type="ECO:0000313" key="2">
    <source>
        <dbReference type="EMBL" id="UUX48751.1"/>
    </source>
</evidence>
<dbReference type="Proteomes" id="UP001060336">
    <property type="component" value="Chromosome"/>
</dbReference>
<dbReference type="RefSeq" id="WP_257767253.1">
    <property type="nucleotide sequence ID" value="NZ_CP102480.1"/>
</dbReference>
<feature type="region of interest" description="Disordered" evidence="1">
    <location>
        <begin position="371"/>
        <end position="404"/>
    </location>
</feature>
<accession>A0A9J7ANI5</accession>
<feature type="compositionally biased region" description="Basic and acidic residues" evidence="1">
    <location>
        <begin position="371"/>
        <end position="385"/>
    </location>
</feature>
<sequence>MRTQEAELLSLTKRPASGHEDLTAVIVDFSAVPHISDPIFFRTLIARVNVVPGDLYRLPHNLVALVTPSSKAPKTVAAVEQLGAFLKRTGRGGARQQQFRLADDGGRLAKLCHRLMEEQPDAPPVSDQDDHVFGGYMSLFTSLRNADISNLVREQTIWDLSQQHHPVPMAGALTVSIDALDDMFAQNIRANPWLFEKIIEVIDVRMLDHLVDDRLKTGKTFTVNVNSTVVNEGEFEESFAAIPISARSRVILEVPYVEALHERPAFDRMVSTLEQEQFPVALDGIRWNSLPKLEVDHTRFDFIKFMWDRHLTPEHAKEWASLETALQAIGPERCIVFNCIEEGAIEALKKLGLFRFQGHAVNSYVRHARKETAPAADRKPAREAVADETGNGKPQESILGKLFG</sequence>
<organism evidence="2 3">
    <name type="scientific">Nisaea acidiphila</name>
    <dbReference type="NCBI Taxonomy" id="1862145"/>
    <lineage>
        <taxon>Bacteria</taxon>
        <taxon>Pseudomonadati</taxon>
        <taxon>Pseudomonadota</taxon>
        <taxon>Alphaproteobacteria</taxon>
        <taxon>Rhodospirillales</taxon>
        <taxon>Thalassobaculaceae</taxon>
        <taxon>Nisaea</taxon>
    </lineage>
</organism>
<protein>
    <recommendedName>
        <fullName evidence="4">EAL domain-containing protein</fullName>
    </recommendedName>
</protein>
<gene>
    <name evidence="2" type="ORF">NUH88_15215</name>
</gene>
<keyword evidence="3" id="KW-1185">Reference proteome</keyword>
<evidence type="ECO:0000256" key="1">
    <source>
        <dbReference type="SAM" id="MobiDB-lite"/>
    </source>
</evidence>
<dbReference type="KEGG" id="naci:NUH88_15215"/>
<name>A0A9J7ANI5_9PROT</name>
<proteinExistence type="predicted"/>
<evidence type="ECO:0008006" key="4">
    <source>
        <dbReference type="Google" id="ProtNLM"/>
    </source>
</evidence>